<evidence type="ECO:0000313" key="3">
    <source>
        <dbReference type="Proteomes" id="UP000018227"/>
    </source>
</evidence>
<evidence type="ECO:0000313" key="2">
    <source>
        <dbReference type="EMBL" id="ESL02463.1"/>
    </source>
</evidence>
<gene>
    <name evidence="2" type="ORF">GCWU0000282_002599</name>
</gene>
<protein>
    <recommendedName>
        <fullName evidence="4">TIGR02185 family protein</fullName>
    </recommendedName>
</protein>
<reference evidence="2 3" key="1">
    <citation type="submission" date="2013-06" db="EMBL/GenBank/DDBJ databases">
        <authorList>
            <person name="Weinstock G."/>
            <person name="Sodergren E."/>
            <person name="Clifton S."/>
            <person name="Fulton L."/>
            <person name="Fulton B."/>
            <person name="Courtney L."/>
            <person name="Fronick C."/>
            <person name="Harrison M."/>
            <person name="Strong C."/>
            <person name="Farmer C."/>
            <person name="Delahaunty K."/>
            <person name="Markovic C."/>
            <person name="Hall O."/>
            <person name="Minx P."/>
            <person name="Tomlinson C."/>
            <person name="Mitreva M."/>
            <person name="Nelson J."/>
            <person name="Hou S."/>
            <person name="Wollam A."/>
            <person name="Pepin K.H."/>
            <person name="Johnson M."/>
            <person name="Bhonagiri V."/>
            <person name="Nash W.E."/>
            <person name="Warren W."/>
            <person name="Chinwalla A."/>
            <person name="Mardis E.R."/>
            <person name="Wilson R.K."/>
        </authorList>
    </citation>
    <scope>NUCLEOTIDE SEQUENCE [LARGE SCALE GENOMIC DNA]</scope>
    <source>
        <strain evidence="2 3">ATCC 51271</strain>
    </source>
</reference>
<feature type="transmembrane region" description="Helical" evidence="1">
    <location>
        <begin position="87"/>
        <end position="105"/>
    </location>
</feature>
<comment type="caution">
    <text evidence="2">The sequence shown here is derived from an EMBL/GenBank/DDBJ whole genome shotgun (WGS) entry which is preliminary data.</text>
</comment>
<proteinExistence type="predicted"/>
<dbReference type="STRING" id="592026.GCWU0000282_002599"/>
<feature type="transmembrane region" description="Helical" evidence="1">
    <location>
        <begin position="37"/>
        <end position="58"/>
    </location>
</feature>
<dbReference type="Proteomes" id="UP000018227">
    <property type="component" value="Unassembled WGS sequence"/>
</dbReference>
<sequence>MNQNRKLTGKDVITIGIYSAIYFVMNFAAMMTGLIPILWILLPGTVAILTGIPFLLMVVKVPKPGAVLIMGLITAFLYFVTGQFTVLILITMLIACVVSEAYRYITKYNLKFSNLAVAFILFGYGMAGSPLALFVYRESFLAQISETMSQEYVVAISSYITTPMLILLLVSPIAGGFFGALIAGGIFKKHFKKAGIV</sequence>
<feature type="transmembrane region" description="Helical" evidence="1">
    <location>
        <begin position="65"/>
        <end position="81"/>
    </location>
</feature>
<keyword evidence="3" id="KW-1185">Reference proteome</keyword>
<feature type="transmembrane region" description="Helical" evidence="1">
    <location>
        <begin position="112"/>
        <end position="136"/>
    </location>
</feature>
<keyword evidence="1" id="KW-0812">Transmembrane</keyword>
<feature type="transmembrane region" description="Helical" evidence="1">
    <location>
        <begin position="156"/>
        <end position="183"/>
    </location>
</feature>
<name>V2Y0F8_9FIRM</name>
<keyword evidence="1" id="KW-0472">Membrane</keyword>
<keyword evidence="1" id="KW-1133">Transmembrane helix</keyword>
<dbReference type="InterPro" id="IPR011733">
    <property type="entry name" value="CHP02185_IM"/>
</dbReference>
<evidence type="ECO:0008006" key="4">
    <source>
        <dbReference type="Google" id="ProtNLM"/>
    </source>
</evidence>
<dbReference type="Pfam" id="PF09605">
    <property type="entry name" value="Trep_Strep"/>
    <property type="match status" value="1"/>
</dbReference>
<dbReference type="EMBL" id="ACIL03000016">
    <property type="protein sequence ID" value="ESL02463.1"/>
    <property type="molecule type" value="Genomic_DNA"/>
</dbReference>
<evidence type="ECO:0000256" key="1">
    <source>
        <dbReference type="SAM" id="Phobius"/>
    </source>
</evidence>
<feature type="transmembrane region" description="Helical" evidence="1">
    <location>
        <begin position="12"/>
        <end position="31"/>
    </location>
</feature>
<dbReference type="NCBIfam" id="TIGR02185">
    <property type="entry name" value="Trep_Strep"/>
    <property type="match status" value="1"/>
</dbReference>
<organism evidence="2 3">
    <name type="scientific">Catonella morbi ATCC 51271</name>
    <dbReference type="NCBI Taxonomy" id="592026"/>
    <lineage>
        <taxon>Bacteria</taxon>
        <taxon>Bacillati</taxon>
        <taxon>Bacillota</taxon>
        <taxon>Clostridia</taxon>
        <taxon>Lachnospirales</taxon>
        <taxon>Lachnospiraceae</taxon>
        <taxon>Catonella</taxon>
    </lineage>
</organism>
<accession>V2Y0F8</accession>
<dbReference type="HOGENOM" id="CLU_093450_1_0_9"/>
<dbReference type="AlphaFoldDB" id="V2Y0F8"/>
<dbReference type="eggNOG" id="ENOG502Z948">
    <property type="taxonomic scope" value="Bacteria"/>
</dbReference>